<feature type="region of interest" description="Disordered" evidence="1">
    <location>
        <begin position="21"/>
        <end position="48"/>
    </location>
</feature>
<feature type="compositionally biased region" description="Basic and acidic residues" evidence="1">
    <location>
        <begin position="122"/>
        <end position="131"/>
    </location>
</feature>
<keyword evidence="2" id="KW-0732">Signal</keyword>
<gene>
    <name evidence="3" type="ORF">SAMN02799615_04325</name>
</gene>
<feature type="signal peptide" evidence="2">
    <location>
        <begin position="1"/>
        <end position="20"/>
    </location>
</feature>
<reference evidence="4" key="1">
    <citation type="submission" date="2016-10" db="EMBL/GenBank/DDBJ databases">
        <authorList>
            <person name="Varghese N."/>
            <person name="Submissions S."/>
        </authorList>
    </citation>
    <scope>NUCLEOTIDE SEQUENCE [LARGE SCALE GENOMIC DNA]</scope>
    <source>
        <strain evidence="4">UNC178MFTsu3.1</strain>
    </source>
</reference>
<dbReference type="STRING" id="500610.SAMN02799615_04325"/>
<feature type="compositionally biased region" description="Basic and acidic residues" evidence="1">
    <location>
        <begin position="39"/>
        <end position="48"/>
    </location>
</feature>
<dbReference type="Proteomes" id="UP000199477">
    <property type="component" value="Unassembled WGS sequence"/>
</dbReference>
<proteinExistence type="predicted"/>
<evidence type="ECO:0000313" key="3">
    <source>
        <dbReference type="EMBL" id="SFF59833.1"/>
    </source>
</evidence>
<keyword evidence="4" id="KW-1185">Reference proteome</keyword>
<organism evidence="3 4">
    <name type="scientific">Dyella marensis</name>
    <dbReference type="NCBI Taxonomy" id="500610"/>
    <lineage>
        <taxon>Bacteria</taxon>
        <taxon>Pseudomonadati</taxon>
        <taxon>Pseudomonadota</taxon>
        <taxon>Gammaproteobacteria</taxon>
        <taxon>Lysobacterales</taxon>
        <taxon>Rhodanobacteraceae</taxon>
        <taxon>Dyella</taxon>
    </lineage>
</organism>
<dbReference type="AlphaFoldDB" id="A0A1I2K0C4"/>
<sequence length="144" mass="15908">MKTRLCLIALALAAAFGAHAQDGATPPPDGQAMHGQQRRPPDPQERAQKLAKHLDLNAQQQAQVLAILQTQQQKMQALRSGGARGPDRRDQAKAIMEDGDRQIQSVLSDSQRQRYLTLKERAIEKRQEKQGTAEPSRPMPDAGQ</sequence>
<protein>
    <recommendedName>
        <fullName evidence="5">LTXXQ motif family protein</fullName>
    </recommendedName>
</protein>
<evidence type="ECO:0000256" key="2">
    <source>
        <dbReference type="SAM" id="SignalP"/>
    </source>
</evidence>
<accession>A0A1I2K0C4</accession>
<evidence type="ECO:0008006" key="5">
    <source>
        <dbReference type="Google" id="ProtNLM"/>
    </source>
</evidence>
<feature type="region of interest" description="Disordered" evidence="1">
    <location>
        <begin position="122"/>
        <end position="144"/>
    </location>
</feature>
<feature type="chain" id="PRO_5011784600" description="LTXXQ motif family protein" evidence="2">
    <location>
        <begin position="21"/>
        <end position="144"/>
    </location>
</feature>
<name>A0A1I2K0C4_9GAMM</name>
<evidence type="ECO:0000256" key="1">
    <source>
        <dbReference type="SAM" id="MobiDB-lite"/>
    </source>
</evidence>
<dbReference type="RefSeq" id="WP_051548504.1">
    <property type="nucleotide sequence ID" value="NZ_FONH01000036.1"/>
</dbReference>
<evidence type="ECO:0000313" key="4">
    <source>
        <dbReference type="Proteomes" id="UP000199477"/>
    </source>
</evidence>
<dbReference type="EMBL" id="FONH01000036">
    <property type="protein sequence ID" value="SFF59833.1"/>
    <property type="molecule type" value="Genomic_DNA"/>
</dbReference>